<reference evidence="2" key="2">
    <citation type="submission" date="2015-01" db="EMBL/GenBank/DDBJ databases">
        <title>Evolutionary Origins and Diversification of the Mycorrhizal Mutualists.</title>
        <authorList>
            <consortium name="DOE Joint Genome Institute"/>
            <consortium name="Mycorrhizal Genomics Consortium"/>
            <person name="Kohler A."/>
            <person name="Kuo A."/>
            <person name="Nagy L.G."/>
            <person name="Floudas D."/>
            <person name="Copeland A."/>
            <person name="Barry K.W."/>
            <person name="Cichocki N."/>
            <person name="Veneault-Fourrey C."/>
            <person name="LaButti K."/>
            <person name="Lindquist E.A."/>
            <person name="Lipzen A."/>
            <person name="Lundell T."/>
            <person name="Morin E."/>
            <person name="Murat C."/>
            <person name="Riley R."/>
            <person name="Ohm R."/>
            <person name="Sun H."/>
            <person name="Tunlid A."/>
            <person name="Henrissat B."/>
            <person name="Grigoriev I.V."/>
            <person name="Hibbett D.S."/>
            <person name="Martin F."/>
        </authorList>
    </citation>
    <scope>NUCLEOTIDE SEQUENCE [LARGE SCALE GENOMIC DNA]</scope>
    <source>
        <strain evidence="2">LaAM-08-1</strain>
    </source>
</reference>
<dbReference type="OrthoDB" id="162969at2759"/>
<dbReference type="STRING" id="1095629.A0A0C9X6X9"/>
<sequence length="138" mass="15748">MAQKPLEILKKGLTKFSKKIKERKDALEAKLARKETISADDEHWHIYQSVMDAVAARENIEINGGDDVDDDINTSHEPPPTRRDVLKAISTIGKYTDDMNDPIARKMEAILGTFTRQLRLDETRTMKNSVLTDFFDLT</sequence>
<keyword evidence="2" id="KW-1185">Reference proteome</keyword>
<gene>
    <name evidence="1" type="ORF">K443DRAFT_7397</name>
</gene>
<dbReference type="EMBL" id="KN838618">
    <property type="protein sequence ID" value="KIK00821.1"/>
    <property type="molecule type" value="Genomic_DNA"/>
</dbReference>
<dbReference type="AlphaFoldDB" id="A0A0C9X6X9"/>
<evidence type="ECO:0000313" key="1">
    <source>
        <dbReference type="EMBL" id="KIK00821.1"/>
    </source>
</evidence>
<dbReference type="HOGENOM" id="CLU_1855596_0_0_1"/>
<dbReference type="Proteomes" id="UP000054477">
    <property type="component" value="Unassembled WGS sequence"/>
</dbReference>
<protein>
    <submittedName>
        <fullName evidence="1">Uncharacterized protein</fullName>
    </submittedName>
</protein>
<reference evidence="1 2" key="1">
    <citation type="submission" date="2014-04" db="EMBL/GenBank/DDBJ databases">
        <authorList>
            <consortium name="DOE Joint Genome Institute"/>
            <person name="Kuo A."/>
            <person name="Kohler A."/>
            <person name="Nagy L.G."/>
            <person name="Floudas D."/>
            <person name="Copeland A."/>
            <person name="Barry K.W."/>
            <person name="Cichocki N."/>
            <person name="Veneault-Fourrey C."/>
            <person name="LaButti K."/>
            <person name="Lindquist E.A."/>
            <person name="Lipzen A."/>
            <person name="Lundell T."/>
            <person name="Morin E."/>
            <person name="Murat C."/>
            <person name="Sun H."/>
            <person name="Tunlid A."/>
            <person name="Henrissat B."/>
            <person name="Grigoriev I.V."/>
            <person name="Hibbett D.S."/>
            <person name="Martin F."/>
            <person name="Nordberg H.P."/>
            <person name="Cantor M.N."/>
            <person name="Hua S.X."/>
        </authorList>
    </citation>
    <scope>NUCLEOTIDE SEQUENCE [LARGE SCALE GENOMIC DNA]</scope>
    <source>
        <strain evidence="1 2">LaAM-08-1</strain>
    </source>
</reference>
<accession>A0A0C9X6X9</accession>
<proteinExistence type="predicted"/>
<organism evidence="1 2">
    <name type="scientific">Laccaria amethystina LaAM-08-1</name>
    <dbReference type="NCBI Taxonomy" id="1095629"/>
    <lineage>
        <taxon>Eukaryota</taxon>
        <taxon>Fungi</taxon>
        <taxon>Dikarya</taxon>
        <taxon>Basidiomycota</taxon>
        <taxon>Agaricomycotina</taxon>
        <taxon>Agaricomycetes</taxon>
        <taxon>Agaricomycetidae</taxon>
        <taxon>Agaricales</taxon>
        <taxon>Agaricineae</taxon>
        <taxon>Hydnangiaceae</taxon>
        <taxon>Laccaria</taxon>
    </lineage>
</organism>
<name>A0A0C9X6X9_9AGAR</name>
<evidence type="ECO:0000313" key="2">
    <source>
        <dbReference type="Proteomes" id="UP000054477"/>
    </source>
</evidence>